<evidence type="ECO:0000313" key="1">
    <source>
        <dbReference type="EMBL" id="KAG6954392.1"/>
    </source>
</evidence>
<evidence type="ECO:0000313" key="2">
    <source>
        <dbReference type="Proteomes" id="UP000688947"/>
    </source>
</evidence>
<gene>
    <name evidence="1" type="ORF">JG687_00011842</name>
</gene>
<proteinExistence type="predicted"/>
<protein>
    <submittedName>
        <fullName evidence="1">Uncharacterized protein</fullName>
    </submittedName>
</protein>
<sequence length="147" mass="16703">MNRQHHKPNQPWMKVASLSGGWYLSYAILWPQSQLVALSVGSVACVCVDLLLAYASEAERHLTAEFLAAEDLLIARATCHKVNNALKGESARFWLHARLRRRFRGQANLFHRTRGYSTGLWFFNQACQFIHEASVLVLAKMLGTRYA</sequence>
<dbReference type="EMBL" id="JAENGZ010000749">
    <property type="protein sequence ID" value="KAG6954392.1"/>
    <property type="molecule type" value="Genomic_DNA"/>
</dbReference>
<dbReference type="AlphaFoldDB" id="A0A8T1U397"/>
<dbReference type="VEuPathDB" id="FungiDB:PC110_g621"/>
<organism evidence="1 2">
    <name type="scientific">Phytophthora cactorum</name>
    <dbReference type="NCBI Taxonomy" id="29920"/>
    <lineage>
        <taxon>Eukaryota</taxon>
        <taxon>Sar</taxon>
        <taxon>Stramenopiles</taxon>
        <taxon>Oomycota</taxon>
        <taxon>Peronosporomycetes</taxon>
        <taxon>Peronosporales</taxon>
        <taxon>Peronosporaceae</taxon>
        <taxon>Phytophthora</taxon>
    </lineage>
</organism>
<accession>A0A8T1U397</accession>
<name>A0A8T1U397_9STRA</name>
<reference evidence="1" key="1">
    <citation type="submission" date="2021-01" db="EMBL/GenBank/DDBJ databases">
        <title>Phytophthora aleatoria, a newly-described species from Pinus radiata is distinct from Phytophthora cactorum isolates based on comparative genomics.</title>
        <authorList>
            <person name="Mcdougal R."/>
            <person name="Panda P."/>
            <person name="Williams N."/>
            <person name="Studholme D.J."/>
        </authorList>
    </citation>
    <scope>NUCLEOTIDE SEQUENCE</scope>
    <source>
        <strain evidence="1">NZFS 3830</strain>
    </source>
</reference>
<dbReference type="Proteomes" id="UP000688947">
    <property type="component" value="Unassembled WGS sequence"/>
</dbReference>
<comment type="caution">
    <text evidence="1">The sequence shown here is derived from an EMBL/GenBank/DDBJ whole genome shotgun (WGS) entry which is preliminary data.</text>
</comment>